<protein>
    <recommendedName>
        <fullName evidence="2">Delta(24)-sterol reductase</fullName>
        <ecNumber evidence="2">1.3.1.72</ecNumber>
    </recommendedName>
</protein>
<accession>A0A4S8SQM3</accession>
<evidence type="ECO:0000256" key="2">
    <source>
        <dbReference type="ARBA" id="ARBA00012405"/>
    </source>
</evidence>
<dbReference type="SUPFAM" id="SSF56176">
    <property type="entry name" value="FAD-binding/transporter-associated domain-like"/>
    <property type="match status" value="1"/>
</dbReference>
<dbReference type="InterPro" id="IPR016169">
    <property type="entry name" value="FAD-bd_PCMH_sub2"/>
</dbReference>
<dbReference type="EMBL" id="QZAF01000103">
    <property type="protein sequence ID" value="THV73089.1"/>
    <property type="molecule type" value="Genomic_DNA"/>
</dbReference>
<evidence type="ECO:0000256" key="5">
    <source>
        <dbReference type="ARBA" id="ARBA00023136"/>
    </source>
</evidence>
<evidence type="ECO:0000256" key="4">
    <source>
        <dbReference type="ARBA" id="ARBA00022989"/>
    </source>
</evidence>
<keyword evidence="4" id="KW-1133">Transmembrane helix</keyword>
<dbReference type="GO" id="GO:0000246">
    <property type="term" value="F:Delta24(24-1) sterol reductase activity"/>
    <property type="evidence" value="ECO:0007669"/>
    <property type="project" value="TreeGrafter"/>
</dbReference>
<proteinExistence type="predicted"/>
<dbReference type="InterPro" id="IPR036318">
    <property type="entry name" value="FAD-bd_PCMH-like_sf"/>
</dbReference>
<dbReference type="InterPro" id="IPR006094">
    <property type="entry name" value="Oxid_FAD_bind_N"/>
</dbReference>
<keyword evidence="5" id="KW-0472">Membrane</keyword>
<gene>
    <name evidence="7" type="ORF">D6D28_03524</name>
</gene>
<dbReference type="GO" id="GO:0016020">
    <property type="term" value="C:membrane"/>
    <property type="evidence" value="ECO:0007669"/>
    <property type="project" value="UniProtKB-SubCell"/>
</dbReference>
<dbReference type="GO" id="GO:0050614">
    <property type="term" value="F:Delta24-sterol reductase activity"/>
    <property type="evidence" value="ECO:0007669"/>
    <property type="project" value="UniProtKB-EC"/>
</dbReference>
<evidence type="ECO:0000259" key="6">
    <source>
        <dbReference type="PROSITE" id="PS51387"/>
    </source>
</evidence>
<keyword evidence="3" id="KW-0812">Transmembrane</keyword>
<dbReference type="InterPro" id="IPR040165">
    <property type="entry name" value="Diminuto-like"/>
</dbReference>
<dbReference type="GO" id="GO:0008202">
    <property type="term" value="P:steroid metabolic process"/>
    <property type="evidence" value="ECO:0007669"/>
    <property type="project" value="TreeGrafter"/>
</dbReference>
<feature type="domain" description="FAD-binding PCMH-type" evidence="6">
    <location>
        <begin position="56"/>
        <end position="229"/>
    </location>
</feature>
<evidence type="ECO:0000313" key="7">
    <source>
        <dbReference type="EMBL" id="THV73089.1"/>
    </source>
</evidence>
<evidence type="ECO:0000256" key="1">
    <source>
        <dbReference type="ARBA" id="ARBA00004167"/>
    </source>
</evidence>
<dbReference type="PANTHER" id="PTHR10801">
    <property type="entry name" value="24-DEHYDROCHOLESTEROL REDUCTASE"/>
    <property type="match status" value="1"/>
</dbReference>
<sequence>MQARRALYRVATTSRDAVYKSNFNSVTLRRPIVRDRSSLALSGSQIAFFQGRGYASTSGPDDSLNQHNSAVNNLSARVAEFHSNKQKFRISHGSTNSTRQTSKGPHVLDVSALNKVLRVDVDRKIACVEPNVPMDRLVEATLPYGLVPPVVMEFPGITAGGGYAGTAGESSSFKHGFFNHTIESIEMILATGEVVKCSPTERSDLFYGAAGAVGSFGVTTLIELRLEPAKKYVETTYHPVTGMQDAIETLEKATSDHGLDYVDGIMFSKTQGAVVTGRMTDTPSSELPVQTFSSAWDPWFYQHVQSQISKSGTEPVVEAVPLPEYLFRYDRGGFWVGDMAFKYFNFPYNKFTRWFLDDFTHTRMMYTALHASGESKRCIIQDLALPYSTAEKFVDYTSSELDIFPLWLCPLKRTEQPTMHPYTREDKELMLNIGVWGFGPNNRAEFVKANRGLEAKLRELGGMKWLYAQTYYTENEFWEQFDRKWYDELREKYGATNLPSVYDKVKAPPEKAAAPEKFLDKWPWAGFFGIYKAIQSKTYLQARSAAWRKWIE</sequence>
<comment type="subcellular location">
    <subcellularLocation>
        <location evidence="1">Membrane</location>
        <topology evidence="1">Single-pass membrane protein</topology>
    </subcellularLocation>
</comment>
<dbReference type="EC" id="1.3.1.72" evidence="2"/>
<dbReference type="AlphaFoldDB" id="A0A4S8SQM3"/>
<dbReference type="Pfam" id="PF01565">
    <property type="entry name" value="FAD_binding_4"/>
    <property type="match status" value="1"/>
</dbReference>
<dbReference type="Gene3D" id="3.30.465.10">
    <property type="match status" value="1"/>
</dbReference>
<dbReference type="PROSITE" id="PS51387">
    <property type="entry name" value="FAD_PCMH"/>
    <property type="match status" value="1"/>
</dbReference>
<dbReference type="GO" id="GO:0005737">
    <property type="term" value="C:cytoplasm"/>
    <property type="evidence" value="ECO:0007669"/>
    <property type="project" value="TreeGrafter"/>
</dbReference>
<dbReference type="PANTHER" id="PTHR10801:SF10">
    <property type="entry name" value="FAD BINDING DOMAIN PROTEIN (AFU_ORTHOLOGUE AFUA_6G14300)"/>
    <property type="match status" value="1"/>
</dbReference>
<comment type="caution">
    <text evidence="7">The sequence shown here is derived from an EMBL/GenBank/DDBJ whole genome shotgun (WGS) entry which is preliminary data.</text>
</comment>
<reference evidence="7 8" key="1">
    <citation type="submission" date="2018-10" db="EMBL/GenBank/DDBJ databases">
        <title>Fifty Aureobasidium pullulans genomes reveal a recombining polyextremotolerant generalist.</title>
        <authorList>
            <person name="Gostincar C."/>
            <person name="Turk M."/>
            <person name="Zajc J."/>
            <person name="Gunde-Cimerman N."/>
        </authorList>
    </citation>
    <scope>NUCLEOTIDE SEQUENCE [LARGE SCALE GENOMIC DNA]</scope>
    <source>
        <strain evidence="7 8">EXF-11900</strain>
    </source>
</reference>
<dbReference type="InterPro" id="IPR016166">
    <property type="entry name" value="FAD-bd_PCMH"/>
</dbReference>
<evidence type="ECO:0000256" key="3">
    <source>
        <dbReference type="ARBA" id="ARBA00022692"/>
    </source>
</evidence>
<dbReference type="GO" id="GO:0071949">
    <property type="term" value="F:FAD binding"/>
    <property type="evidence" value="ECO:0007669"/>
    <property type="project" value="InterPro"/>
</dbReference>
<evidence type="ECO:0000313" key="8">
    <source>
        <dbReference type="Proteomes" id="UP000304951"/>
    </source>
</evidence>
<organism evidence="7 8">
    <name type="scientific">Aureobasidium pullulans</name>
    <name type="common">Black yeast</name>
    <name type="synonym">Pullularia pullulans</name>
    <dbReference type="NCBI Taxonomy" id="5580"/>
    <lineage>
        <taxon>Eukaryota</taxon>
        <taxon>Fungi</taxon>
        <taxon>Dikarya</taxon>
        <taxon>Ascomycota</taxon>
        <taxon>Pezizomycotina</taxon>
        <taxon>Dothideomycetes</taxon>
        <taxon>Dothideomycetidae</taxon>
        <taxon>Dothideales</taxon>
        <taxon>Saccotheciaceae</taxon>
        <taxon>Aureobasidium</taxon>
    </lineage>
</organism>
<dbReference type="Proteomes" id="UP000304951">
    <property type="component" value="Unassembled WGS sequence"/>
</dbReference>
<dbReference type="FunFam" id="3.30.465.10:FF:000031">
    <property type="entry name" value="FAD binding domain protein"/>
    <property type="match status" value="1"/>
</dbReference>
<name>A0A4S8SQM3_AURPU</name>